<keyword evidence="4" id="KW-1185">Reference proteome</keyword>
<feature type="region of interest" description="Disordered" evidence="1">
    <location>
        <begin position="20"/>
        <end position="109"/>
    </location>
</feature>
<feature type="chain" id="PRO_5007886984" evidence="2">
    <location>
        <begin position="18"/>
        <end position="135"/>
    </location>
</feature>
<comment type="caution">
    <text evidence="3">The sequence shown here is derived from an EMBL/GenBank/DDBJ whole genome shotgun (WGS) entry which is preliminary data.</text>
</comment>
<name>A0A167GPH1_METRR</name>
<protein>
    <submittedName>
        <fullName evidence="3">Uncharacterized protein</fullName>
    </submittedName>
</protein>
<reference evidence="3 4" key="1">
    <citation type="journal article" date="2016" name="Genome Biol. Evol.">
        <title>Divergent and convergent evolution of fungal pathogenicity.</title>
        <authorList>
            <person name="Shang Y."/>
            <person name="Xiao G."/>
            <person name="Zheng P."/>
            <person name="Cen K."/>
            <person name="Zhan S."/>
            <person name="Wang C."/>
        </authorList>
    </citation>
    <scope>NUCLEOTIDE SEQUENCE [LARGE SCALE GENOMIC DNA]</scope>
    <source>
        <strain evidence="3 4">RCEF 4871</strain>
    </source>
</reference>
<dbReference type="Proteomes" id="UP000243498">
    <property type="component" value="Unassembled WGS sequence"/>
</dbReference>
<feature type="signal peptide" evidence="2">
    <location>
        <begin position="1"/>
        <end position="17"/>
    </location>
</feature>
<feature type="compositionally biased region" description="Basic and acidic residues" evidence="1">
    <location>
        <begin position="74"/>
        <end position="109"/>
    </location>
</feature>
<proteinExistence type="predicted"/>
<accession>A0A167GPH1</accession>
<sequence>MRFSLALVAAFAAFSIAAPVTDGCEAPSVPSSSAKPAEASAAPDTDTILNPGNVPGSKPLDGKKPADDNTNNKVDNEKPDDKKPDDKKPDDKKPDDKKPDTKPNYNECKKYEVQRNWKAWMKCRNEQDSIKGSNV</sequence>
<evidence type="ECO:0000256" key="2">
    <source>
        <dbReference type="SAM" id="SignalP"/>
    </source>
</evidence>
<evidence type="ECO:0000313" key="3">
    <source>
        <dbReference type="EMBL" id="OAA46906.1"/>
    </source>
</evidence>
<gene>
    <name evidence="3" type="ORF">NOR_02542</name>
</gene>
<feature type="compositionally biased region" description="Low complexity" evidence="1">
    <location>
        <begin position="26"/>
        <end position="43"/>
    </location>
</feature>
<evidence type="ECO:0000313" key="4">
    <source>
        <dbReference type="Proteomes" id="UP000243498"/>
    </source>
</evidence>
<dbReference type="EMBL" id="AZHC01000006">
    <property type="protein sequence ID" value="OAA46906.1"/>
    <property type="molecule type" value="Genomic_DNA"/>
</dbReference>
<keyword evidence="2" id="KW-0732">Signal</keyword>
<organism evidence="3 4">
    <name type="scientific">Metarhizium rileyi (strain RCEF 4871)</name>
    <name type="common">Nomuraea rileyi</name>
    <dbReference type="NCBI Taxonomy" id="1649241"/>
    <lineage>
        <taxon>Eukaryota</taxon>
        <taxon>Fungi</taxon>
        <taxon>Dikarya</taxon>
        <taxon>Ascomycota</taxon>
        <taxon>Pezizomycotina</taxon>
        <taxon>Sordariomycetes</taxon>
        <taxon>Hypocreomycetidae</taxon>
        <taxon>Hypocreales</taxon>
        <taxon>Clavicipitaceae</taxon>
        <taxon>Metarhizium</taxon>
    </lineage>
</organism>
<dbReference type="AlphaFoldDB" id="A0A167GPH1"/>
<evidence type="ECO:0000256" key="1">
    <source>
        <dbReference type="SAM" id="MobiDB-lite"/>
    </source>
</evidence>